<dbReference type="PANTHER" id="PTHR32251">
    <property type="entry name" value="3-OXO-5-ALPHA-STEROID 4-DEHYDROGENASE"/>
    <property type="match status" value="1"/>
</dbReference>
<feature type="transmembrane region" description="Helical" evidence="1">
    <location>
        <begin position="108"/>
        <end position="127"/>
    </location>
</feature>
<keyword evidence="1" id="KW-0472">Membrane</keyword>
<keyword evidence="1" id="KW-0812">Transmembrane</keyword>
<dbReference type="OrthoDB" id="67965at2759"/>
<feature type="transmembrane region" description="Helical" evidence="1">
    <location>
        <begin position="44"/>
        <end position="63"/>
    </location>
</feature>
<evidence type="ECO:0000256" key="1">
    <source>
        <dbReference type="SAM" id="Phobius"/>
    </source>
</evidence>
<keyword evidence="1" id="KW-1133">Transmembrane helix</keyword>
<sequence>MPDPAFEKSCTIGSSIGAMVFILIPYWVAPYLIAAGYTTAPPTVVMAICVLMHNLGVAIMMVSDAQKYYTLQYKKGLIMDGMYKYIRSPNYLGEVLIYSSYALLSNHWLPWIILFYVWGTVFATRIITKEKRMERHPEWEEYKKRTNTILPIRFFMHFFEKSKSDSCVC</sequence>
<keyword evidence="3" id="KW-1185">Reference proteome</keyword>
<dbReference type="AlphaFoldDB" id="D8M3K4"/>
<name>D8M3K4_BLAHO</name>
<accession>D8M3K4</accession>
<dbReference type="GO" id="GO:0016020">
    <property type="term" value="C:membrane"/>
    <property type="evidence" value="ECO:0007669"/>
    <property type="project" value="TreeGrafter"/>
</dbReference>
<proteinExistence type="predicted"/>
<reference evidence="2" key="1">
    <citation type="submission" date="2010-02" db="EMBL/GenBank/DDBJ databases">
        <title>Sequencing and annotation of the Blastocystis hominis genome.</title>
        <authorList>
            <person name="Wincker P."/>
        </authorList>
    </citation>
    <scope>NUCLEOTIDE SEQUENCE</scope>
    <source>
        <strain evidence="2">Singapore isolate B</strain>
    </source>
</reference>
<evidence type="ECO:0000313" key="2">
    <source>
        <dbReference type="EMBL" id="CBK22477.2"/>
    </source>
</evidence>
<feature type="transmembrane region" description="Helical" evidence="1">
    <location>
        <begin position="12"/>
        <end position="32"/>
    </location>
</feature>
<dbReference type="PANTHER" id="PTHR32251:SF33">
    <property type="entry name" value="STEROID 5-ALPHA REDUCTASE C-TERMINAL DOMAIN-CONTAINING PROTEIN"/>
    <property type="match status" value="1"/>
</dbReference>
<protein>
    <submittedName>
        <fullName evidence="2">Uncharacterized protein</fullName>
    </submittedName>
</protein>
<dbReference type="PROSITE" id="PS50244">
    <property type="entry name" value="S5A_REDUCTASE"/>
    <property type="match status" value="1"/>
</dbReference>
<dbReference type="InterPro" id="IPR010721">
    <property type="entry name" value="UstE-like"/>
</dbReference>
<dbReference type="GeneID" id="24919751"/>
<dbReference type="InParanoid" id="D8M3K4"/>
<organism evidence="2">
    <name type="scientific">Blastocystis hominis</name>
    <dbReference type="NCBI Taxonomy" id="12968"/>
    <lineage>
        <taxon>Eukaryota</taxon>
        <taxon>Sar</taxon>
        <taxon>Stramenopiles</taxon>
        <taxon>Bigyra</taxon>
        <taxon>Opalozoa</taxon>
        <taxon>Opalinata</taxon>
        <taxon>Blastocystidae</taxon>
        <taxon>Blastocystis</taxon>
    </lineage>
</organism>
<gene>
    <name evidence="2" type="ORF">GSBLH_T00002596001</name>
</gene>
<dbReference type="EMBL" id="FN668650">
    <property type="protein sequence ID" value="CBK22477.2"/>
    <property type="molecule type" value="Genomic_DNA"/>
</dbReference>
<dbReference type="Pfam" id="PF06966">
    <property type="entry name" value="DUF1295"/>
    <property type="match status" value="1"/>
</dbReference>
<dbReference type="RefSeq" id="XP_012896525.1">
    <property type="nucleotide sequence ID" value="XM_013041071.1"/>
</dbReference>
<evidence type="ECO:0000313" key="3">
    <source>
        <dbReference type="Proteomes" id="UP000008312"/>
    </source>
</evidence>
<dbReference type="Proteomes" id="UP000008312">
    <property type="component" value="Unassembled WGS sequence"/>
</dbReference>
<dbReference type="Gene3D" id="1.20.120.1630">
    <property type="match status" value="1"/>
</dbReference>